<dbReference type="Proteomes" id="UP000886520">
    <property type="component" value="Chromosome 5"/>
</dbReference>
<sequence length="698" mass="78768">MGAEQIIQKLSDSNSSQANTGKLKPRRILLPDKKTLIGLTCLQFGFALYATSLLLFISPPTTDSSAHSNISSASQAVVKQWRGLVSGTSRHGYLELPGMSFLQESACEFETINFNQKTSIDTATITLKKELFKEIMDFQNRTRGCETLKELMAMPSKWDKGPPPKVTIVLNHYKRKTLCAQLDALLKQTLPLHSVWILAFGSPNEAKLRAIAQEYNDSRIVFMSSSYDLKYYGRFQMALQAEGADYVYILDDDMIPGRKMLKILTHTAGTKKYSNAVLGSIGRVLPFRQKDFSFPSYRKYGVKEAGLYLPDPAYDITVQRIMQVDFLSSSWFLSAENVKTLFIETPFTFATGEDLHLSYQLQKYREAASYIMPINPSDKDSWGDSEHRLAQIAETTVIFKNVVESRDEQWWRAFSKGYITQWAAMHPQECDVLMYAHSVAEATAWAPLIARYYSTPGKKAFLVVSGGMYCPCEEAVKKVGWPVRACKERRFRVFDLEVGSAGMKGQHSEVSLLQEIYSSMRGLLAIHNPALVLALADTPRSVAEALELATSRHTGSRTSLALLPRNAVPHTLWIADVKLDTLRSWRAMRISVNIITESRAYSLERLLKSLSEAYYLGDEIPLSFNVDAKVDKVTLNMIESYTWPHGPKTLRRRIVQGGLIRSVSESWYPRDDHDYGLLLEDDTEACRGSQRTAKMECN</sequence>
<feature type="compositionally biased region" description="Polar residues" evidence="1">
    <location>
        <begin position="8"/>
        <end position="20"/>
    </location>
</feature>
<evidence type="ECO:0000313" key="3">
    <source>
        <dbReference type="EMBL" id="KAI5079730.1"/>
    </source>
</evidence>
<dbReference type="Gene3D" id="3.90.550.10">
    <property type="entry name" value="Spore Coat Polysaccharide Biosynthesis Protein SpsA, Chain A"/>
    <property type="match status" value="1"/>
</dbReference>
<name>A0A9D4V5A6_ADICA</name>
<comment type="caution">
    <text evidence="3">The sequence shown here is derived from an EMBL/GenBank/DDBJ whole genome shotgun (WGS) entry which is preliminary data.</text>
</comment>
<dbReference type="AlphaFoldDB" id="A0A9D4V5A6"/>
<evidence type="ECO:0000256" key="1">
    <source>
        <dbReference type="SAM" id="MobiDB-lite"/>
    </source>
</evidence>
<protein>
    <submittedName>
        <fullName evidence="3">Uncharacterized protein</fullName>
    </submittedName>
</protein>
<keyword evidence="4" id="KW-1185">Reference proteome</keyword>
<dbReference type="OrthoDB" id="2020070at2759"/>
<keyword evidence="2" id="KW-0812">Transmembrane</keyword>
<organism evidence="3 4">
    <name type="scientific">Adiantum capillus-veneris</name>
    <name type="common">Maidenhair fern</name>
    <dbReference type="NCBI Taxonomy" id="13818"/>
    <lineage>
        <taxon>Eukaryota</taxon>
        <taxon>Viridiplantae</taxon>
        <taxon>Streptophyta</taxon>
        <taxon>Embryophyta</taxon>
        <taxon>Tracheophyta</taxon>
        <taxon>Polypodiopsida</taxon>
        <taxon>Polypodiidae</taxon>
        <taxon>Polypodiales</taxon>
        <taxon>Pteridineae</taxon>
        <taxon>Pteridaceae</taxon>
        <taxon>Vittarioideae</taxon>
        <taxon>Adiantum</taxon>
    </lineage>
</organism>
<gene>
    <name evidence="3" type="ORF">GOP47_0005209</name>
</gene>
<evidence type="ECO:0000313" key="4">
    <source>
        <dbReference type="Proteomes" id="UP000886520"/>
    </source>
</evidence>
<keyword evidence="2" id="KW-0472">Membrane</keyword>
<dbReference type="SUPFAM" id="SSF53448">
    <property type="entry name" value="Nucleotide-diphospho-sugar transferases"/>
    <property type="match status" value="1"/>
</dbReference>
<feature type="transmembrane region" description="Helical" evidence="2">
    <location>
        <begin position="36"/>
        <end position="57"/>
    </location>
</feature>
<proteinExistence type="predicted"/>
<dbReference type="InterPro" id="IPR029044">
    <property type="entry name" value="Nucleotide-diphossugar_trans"/>
</dbReference>
<dbReference type="PANTHER" id="PTHR33604">
    <property type="entry name" value="OSJNBA0004B13.7 PROTEIN"/>
    <property type="match status" value="1"/>
</dbReference>
<dbReference type="CDD" id="cd00761">
    <property type="entry name" value="Glyco_tranf_GTA_type"/>
    <property type="match status" value="1"/>
</dbReference>
<evidence type="ECO:0000256" key="2">
    <source>
        <dbReference type="SAM" id="Phobius"/>
    </source>
</evidence>
<keyword evidence="2" id="KW-1133">Transmembrane helix</keyword>
<accession>A0A9D4V5A6</accession>
<feature type="region of interest" description="Disordered" evidence="1">
    <location>
        <begin position="1"/>
        <end position="22"/>
    </location>
</feature>
<dbReference type="PANTHER" id="PTHR33604:SF1">
    <property type="entry name" value="GLYCOSYLTRANSFERASE FAMILY PROTEIN 2"/>
    <property type="match status" value="1"/>
</dbReference>
<dbReference type="EMBL" id="JABFUD020000005">
    <property type="protein sequence ID" value="KAI5079730.1"/>
    <property type="molecule type" value="Genomic_DNA"/>
</dbReference>
<reference evidence="3 4" key="1">
    <citation type="submission" date="2021-01" db="EMBL/GenBank/DDBJ databases">
        <title>Adiantum capillus-veneris genome.</title>
        <authorList>
            <person name="Fang Y."/>
            <person name="Liao Q."/>
        </authorList>
    </citation>
    <scope>NUCLEOTIDE SEQUENCE [LARGE SCALE GENOMIC DNA]</scope>
    <source>
        <strain evidence="3">H3</strain>
        <tissue evidence="3">Leaf</tissue>
    </source>
</reference>